<dbReference type="EMBL" id="CP000804">
    <property type="protein sequence ID" value="ABU57693.1"/>
    <property type="molecule type" value="Genomic_DNA"/>
</dbReference>
<dbReference type="RefSeq" id="WP_012120121.1">
    <property type="nucleotide sequence ID" value="NC_009767.1"/>
</dbReference>
<evidence type="ECO:0000313" key="1">
    <source>
        <dbReference type="EMBL" id="ABU57693.1"/>
    </source>
</evidence>
<dbReference type="HOGENOM" id="CLU_2737500_0_0_0"/>
<proteinExistence type="predicted"/>
<evidence type="ECO:0000313" key="2">
    <source>
        <dbReference type="Proteomes" id="UP000000263"/>
    </source>
</evidence>
<dbReference type="Proteomes" id="UP000000263">
    <property type="component" value="Chromosome"/>
</dbReference>
<organism evidence="1 2">
    <name type="scientific">Roseiflexus castenholzii (strain DSM 13941 / HLO8)</name>
    <dbReference type="NCBI Taxonomy" id="383372"/>
    <lineage>
        <taxon>Bacteria</taxon>
        <taxon>Bacillati</taxon>
        <taxon>Chloroflexota</taxon>
        <taxon>Chloroflexia</taxon>
        <taxon>Chloroflexales</taxon>
        <taxon>Roseiflexineae</taxon>
        <taxon>Roseiflexaceae</taxon>
        <taxon>Roseiflexus</taxon>
    </lineage>
</organism>
<protein>
    <submittedName>
        <fullName evidence="1">Uncharacterized protein</fullName>
    </submittedName>
</protein>
<dbReference type="AlphaFoldDB" id="A7NJM3"/>
<dbReference type="KEGG" id="rca:Rcas_1600"/>
<name>A7NJM3_ROSCS</name>
<accession>A7NJM3</accession>
<keyword evidence="2" id="KW-1185">Reference proteome</keyword>
<sequence>MIPDFLTNLLASLVYDPLKVLRPRQHPPQPQDLERERRDELHRQTQALEALQTVLVRLSGERAVRIEVSAT</sequence>
<reference evidence="1 2" key="1">
    <citation type="submission" date="2007-08" db="EMBL/GenBank/DDBJ databases">
        <title>Complete sequence of Roseiflexus castenholzii DSM 13941.</title>
        <authorList>
            <consortium name="US DOE Joint Genome Institute"/>
            <person name="Copeland A."/>
            <person name="Lucas S."/>
            <person name="Lapidus A."/>
            <person name="Barry K."/>
            <person name="Glavina del Rio T."/>
            <person name="Dalin E."/>
            <person name="Tice H."/>
            <person name="Pitluck S."/>
            <person name="Thompson L.S."/>
            <person name="Brettin T."/>
            <person name="Bruce D."/>
            <person name="Detter J.C."/>
            <person name="Han C."/>
            <person name="Tapia R."/>
            <person name="Schmutz J."/>
            <person name="Larimer F."/>
            <person name="Land M."/>
            <person name="Hauser L."/>
            <person name="Kyrpides N."/>
            <person name="Mikhailova N."/>
            <person name="Bryant D.A."/>
            <person name="Hanada S."/>
            <person name="Tsukatani Y."/>
            <person name="Richardson P."/>
        </authorList>
    </citation>
    <scope>NUCLEOTIDE SEQUENCE [LARGE SCALE GENOMIC DNA]</scope>
    <source>
        <strain evidence="2">DSM 13941 / HLO8</strain>
    </source>
</reference>
<gene>
    <name evidence="1" type="ordered locus">Rcas_1600</name>
</gene>